<reference evidence="2" key="1">
    <citation type="submission" date="2020-08" db="EMBL/GenBank/DDBJ databases">
        <title>Multicomponent nature underlies the extraordinary mechanical properties of spider dragline silk.</title>
        <authorList>
            <person name="Kono N."/>
            <person name="Nakamura H."/>
            <person name="Mori M."/>
            <person name="Yoshida Y."/>
            <person name="Ohtoshi R."/>
            <person name="Malay A.D."/>
            <person name="Moran D.A.P."/>
            <person name="Tomita M."/>
            <person name="Numata K."/>
            <person name="Arakawa K."/>
        </authorList>
    </citation>
    <scope>NUCLEOTIDE SEQUENCE</scope>
</reference>
<name>A0A8X6X5S2_9ARAC</name>
<protein>
    <submittedName>
        <fullName evidence="2">Uncharacterized protein</fullName>
    </submittedName>
</protein>
<evidence type="ECO:0000256" key="1">
    <source>
        <dbReference type="SAM" id="MobiDB-lite"/>
    </source>
</evidence>
<gene>
    <name evidence="2" type="ORF">TNIN_237221</name>
</gene>
<accession>A0A8X6X5S2</accession>
<organism evidence="2 3">
    <name type="scientific">Trichonephila inaurata madagascariensis</name>
    <dbReference type="NCBI Taxonomy" id="2747483"/>
    <lineage>
        <taxon>Eukaryota</taxon>
        <taxon>Metazoa</taxon>
        <taxon>Ecdysozoa</taxon>
        <taxon>Arthropoda</taxon>
        <taxon>Chelicerata</taxon>
        <taxon>Arachnida</taxon>
        <taxon>Araneae</taxon>
        <taxon>Araneomorphae</taxon>
        <taxon>Entelegynae</taxon>
        <taxon>Araneoidea</taxon>
        <taxon>Nephilidae</taxon>
        <taxon>Trichonephila</taxon>
        <taxon>Trichonephila inaurata</taxon>
    </lineage>
</organism>
<keyword evidence="3" id="KW-1185">Reference proteome</keyword>
<dbReference type="AlphaFoldDB" id="A0A8X6X5S2"/>
<evidence type="ECO:0000313" key="3">
    <source>
        <dbReference type="Proteomes" id="UP000886998"/>
    </source>
</evidence>
<dbReference type="Proteomes" id="UP000886998">
    <property type="component" value="Unassembled WGS sequence"/>
</dbReference>
<feature type="region of interest" description="Disordered" evidence="1">
    <location>
        <begin position="1"/>
        <end position="35"/>
    </location>
</feature>
<sequence length="97" mass="11157">MDETNSRTNRNQYRSQSVEQSRTFSHLQQAGNGSKSHLEIPIVAWKMEPYEGLPFLSERLKRTCSFPDSAEDTRKLLLPPPPLPLKFERSGRSNNQP</sequence>
<dbReference type="EMBL" id="BMAV01005988">
    <property type="protein sequence ID" value="GFY47513.1"/>
    <property type="molecule type" value="Genomic_DNA"/>
</dbReference>
<proteinExistence type="predicted"/>
<comment type="caution">
    <text evidence="2">The sequence shown here is derived from an EMBL/GenBank/DDBJ whole genome shotgun (WGS) entry which is preliminary data.</text>
</comment>
<evidence type="ECO:0000313" key="2">
    <source>
        <dbReference type="EMBL" id="GFY47513.1"/>
    </source>
</evidence>
<feature type="region of interest" description="Disordered" evidence="1">
    <location>
        <begin position="68"/>
        <end position="97"/>
    </location>
</feature>